<name>A0A371BI50_9SPHN</name>
<dbReference type="RefSeq" id="WP_115548817.1">
    <property type="nucleotide sequence ID" value="NZ_QRGP01000001.1"/>
</dbReference>
<evidence type="ECO:0000256" key="1">
    <source>
        <dbReference type="SAM" id="Phobius"/>
    </source>
</evidence>
<dbReference type="EMBL" id="QRGP01000001">
    <property type="protein sequence ID" value="RDV07272.1"/>
    <property type="molecule type" value="Genomic_DNA"/>
</dbReference>
<evidence type="ECO:0000313" key="2">
    <source>
        <dbReference type="EMBL" id="RDV07272.1"/>
    </source>
</evidence>
<dbReference type="OrthoDB" id="7432843at2"/>
<reference evidence="3" key="1">
    <citation type="submission" date="2018-08" db="EMBL/GenBank/DDBJ databases">
        <authorList>
            <person name="Kim S.-J."/>
            <person name="Jung G.-Y."/>
        </authorList>
    </citation>
    <scope>NUCLEOTIDE SEQUENCE [LARGE SCALE GENOMIC DNA]</scope>
    <source>
        <strain evidence="3">GY_G</strain>
    </source>
</reference>
<proteinExistence type="predicted"/>
<sequence>MNAVARPWIGLCFKLLALLALIFAFIFFMKMQEEQSANDKLRNQGVVSRALVTEKEQDTITRQNSGFSRRSSGSTTESDIWVLMVRHVPKSTVKYAEFPSKVSEANLPVAPPLSGDPTKDSENLGVMWVPVETYEKTKVGDMLTVVNTPWDSSAPVLVSEVEAFDASVFYPRIAVALLLTLLFWFIGRKISKASVLRGIAAASTIPGTAP</sequence>
<organism evidence="2 3">
    <name type="scientific">Sphingorhabdus pulchriflava</name>
    <dbReference type="NCBI Taxonomy" id="2292257"/>
    <lineage>
        <taxon>Bacteria</taxon>
        <taxon>Pseudomonadati</taxon>
        <taxon>Pseudomonadota</taxon>
        <taxon>Alphaproteobacteria</taxon>
        <taxon>Sphingomonadales</taxon>
        <taxon>Sphingomonadaceae</taxon>
        <taxon>Sphingorhabdus</taxon>
    </lineage>
</organism>
<keyword evidence="3" id="KW-1185">Reference proteome</keyword>
<accession>A0A371BI50</accession>
<evidence type="ECO:0000313" key="3">
    <source>
        <dbReference type="Proteomes" id="UP000263833"/>
    </source>
</evidence>
<feature type="transmembrane region" description="Helical" evidence="1">
    <location>
        <begin position="169"/>
        <end position="187"/>
    </location>
</feature>
<protein>
    <recommendedName>
        <fullName evidence="4">SURF1-like protein</fullName>
    </recommendedName>
</protein>
<comment type="caution">
    <text evidence="2">The sequence shown here is derived from an EMBL/GenBank/DDBJ whole genome shotgun (WGS) entry which is preliminary data.</text>
</comment>
<keyword evidence="1" id="KW-1133">Transmembrane helix</keyword>
<feature type="transmembrane region" description="Helical" evidence="1">
    <location>
        <begin position="7"/>
        <end position="29"/>
    </location>
</feature>
<gene>
    <name evidence="2" type="ORF">DXH95_07880</name>
</gene>
<keyword evidence="1" id="KW-0472">Membrane</keyword>
<keyword evidence="1" id="KW-0812">Transmembrane</keyword>
<dbReference type="AlphaFoldDB" id="A0A371BI50"/>
<dbReference type="Proteomes" id="UP000263833">
    <property type="component" value="Unassembled WGS sequence"/>
</dbReference>
<evidence type="ECO:0008006" key="4">
    <source>
        <dbReference type="Google" id="ProtNLM"/>
    </source>
</evidence>